<protein>
    <recommendedName>
        <fullName evidence="5">Yip1 domain-containing protein</fullName>
    </recommendedName>
</protein>
<feature type="compositionally biased region" description="Low complexity" evidence="1">
    <location>
        <begin position="28"/>
        <end position="47"/>
    </location>
</feature>
<dbReference type="EMBL" id="JAXCEI010000003">
    <property type="protein sequence ID" value="MFA1538657.1"/>
    <property type="molecule type" value="Genomic_DNA"/>
</dbReference>
<evidence type="ECO:0000313" key="4">
    <source>
        <dbReference type="Proteomes" id="UP001569963"/>
    </source>
</evidence>
<feature type="transmembrane region" description="Helical" evidence="2">
    <location>
        <begin position="163"/>
        <end position="186"/>
    </location>
</feature>
<dbReference type="Proteomes" id="UP001569963">
    <property type="component" value="Unassembled WGS sequence"/>
</dbReference>
<organism evidence="3 4">
    <name type="scientific">Actinomadura monticuli</name>
    <dbReference type="NCBI Taxonomy" id="3097367"/>
    <lineage>
        <taxon>Bacteria</taxon>
        <taxon>Bacillati</taxon>
        <taxon>Actinomycetota</taxon>
        <taxon>Actinomycetes</taxon>
        <taxon>Streptosporangiales</taxon>
        <taxon>Thermomonosporaceae</taxon>
        <taxon>Actinomadura</taxon>
    </lineage>
</organism>
<feature type="transmembrane region" description="Helical" evidence="2">
    <location>
        <begin position="107"/>
        <end position="129"/>
    </location>
</feature>
<comment type="caution">
    <text evidence="3">The sequence shown here is derived from an EMBL/GenBank/DDBJ whole genome shotgun (WGS) entry which is preliminary data.</text>
</comment>
<evidence type="ECO:0000256" key="2">
    <source>
        <dbReference type="SAM" id="Phobius"/>
    </source>
</evidence>
<gene>
    <name evidence="3" type="ORF">SM611_06910</name>
</gene>
<evidence type="ECO:0000256" key="1">
    <source>
        <dbReference type="SAM" id="MobiDB-lite"/>
    </source>
</evidence>
<accession>A0ABV4Q680</accession>
<reference evidence="3 4" key="1">
    <citation type="submission" date="2023-11" db="EMBL/GenBank/DDBJ databases">
        <title>Actinomadura monticuli sp. nov., isolated from volcanic ash.</title>
        <authorList>
            <person name="Lee S.D."/>
            <person name="Yang H."/>
            <person name="Kim I.S."/>
        </authorList>
    </citation>
    <scope>NUCLEOTIDE SEQUENCE [LARGE SCALE GENOMIC DNA]</scope>
    <source>
        <strain evidence="3 4">DLS-62</strain>
    </source>
</reference>
<evidence type="ECO:0000313" key="3">
    <source>
        <dbReference type="EMBL" id="MFA1538657.1"/>
    </source>
</evidence>
<feature type="transmembrane region" description="Helical" evidence="2">
    <location>
        <begin position="198"/>
        <end position="219"/>
    </location>
</feature>
<sequence length="276" mass="28574">MDESGKRRILMPGVFDEAERAEPPGRPEPGLVPVRDPGDVGDPGPADRQAPEGDEIGGAAQAAPPGVAHSSAVMTVAQSGALVWMLRSAGFRWRPRLDLRGSGLGEAARTATWMLLYIVVAQLGVLVTANVATRAGDRATAAAGHPEAGTAFALLAFVPARQVVVGLPAAYGLFYLVGATGAALVLRRRLGGMDGRRILRALTRLHPAALPALAFAAAVVRASGRLPGDRAPALLALAVGGLGGGALYLLAARRMNVPEIGYFSAMAAARFRRRQA</sequence>
<keyword evidence="2" id="KW-0812">Transmembrane</keyword>
<evidence type="ECO:0008006" key="5">
    <source>
        <dbReference type="Google" id="ProtNLM"/>
    </source>
</evidence>
<name>A0ABV4Q680_9ACTN</name>
<keyword evidence="4" id="KW-1185">Reference proteome</keyword>
<proteinExistence type="predicted"/>
<feature type="transmembrane region" description="Helical" evidence="2">
    <location>
        <begin position="231"/>
        <end position="251"/>
    </location>
</feature>
<keyword evidence="2" id="KW-0472">Membrane</keyword>
<keyword evidence="2" id="KW-1133">Transmembrane helix</keyword>
<feature type="region of interest" description="Disordered" evidence="1">
    <location>
        <begin position="1"/>
        <end position="64"/>
    </location>
</feature>